<gene>
    <name evidence="2" type="ORF">C8263_14775</name>
</gene>
<protein>
    <recommendedName>
        <fullName evidence="1">Aminoglycoside phosphotransferase domain-containing protein</fullName>
    </recommendedName>
</protein>
<dbReference type="Proteomes" id="UP000240317">
    <property type="component" value="Unassembled WGS sequence"/>
</dbReference>
<dbReference type="OrthoDB" id="9812495at2"/>
<dbReference type="PANTHER" id="PTHR21310">
    <property type="entry name" value="AMINOGLYCOSIDE PHOSPHOTRANSFERASE-RELATED-RELATED"/>
    <property type="match status" value="1"/>
</dbReference>
<keyword evidence="3" id="KW-1185">Reference proteome</keyword>
<dbReference type="Pfam" id="PF01636">
    <property type="entry name" value="APH"/>
    <property type="match status" value="1"/>
</dbReference>
<sequence length="272" mass="29125">MAATLNTGHMEPRQPYATPIVLADLPGELRARLGPEPYLHGPPHQGRTSRVAFALDASGSPAVLKRSVGPHLALLRREYHALRTLHPLRVPAPAPLLYLERPAPPDPEGWLMTRRLPGTTLEAALRATPDRTDRAALLADFGAALAQLHATPPPPGFGHPDWLEQALAAAAQLNPGVDPAHLAQLRRERPTPQRAALIHGDLFLDNVMVAGGRVTGFIDWAFADVGDLRADVAVATQNLSPADQTAFAAGYGPGARLTAQERAFFMAVALLF</sequence>
<proteinExistence type="predicted"/>
<dbReference type="Gene3D" id="3.90.1200.10">
    <property type="match status" value="1"/>
</dbReference>
<comment type="caution">
    <text evidence="2">The sequence shown here is derived from an EMBL/GenBank/DDBJ whole genome shotgun (WGS) entry which is preliminary data.</text>
</comment>
<dbReference type="InterPro" id="IPR051678">
    <property type="entry name" value="AGP_Transferase"/>
</dbReference>
<name>A0A2T3W531_9DEIO</name>
<dbReference type="RefSeq" id="WP_107138916.1">
    <property type="nucleotide sequence ID" value="NZ_PYSV01000016.1"/>
</dbReference>
<dbReference type="InterPro" id="IPR011009">
    <property type="entry name" value="Kinase-like_dom_sf"/>
</dbReference>
<dbReference type="PROSITE" id="PS01156">
    <property type="entry name" value="TONB_DEPENDENT_REC_2"/>
    <property type="match status" value="1"/>
</dbReference>
<reference evidence="2 3" key="1">
    <citation type="submission" date="2018-03" db="EMBL/GenBank/DDBJ databases">
        <title>Draft genome of Deinococcus sp. OD32.</title>
        <authorList>
            <person name="Wang X.-P."/>
            <person name="Du Z.-J."/>
        </authorList>
    </citation>
    <scope>NUCLEOTIDE SEQUENCE [LARGE SCALE GENOMIC DNA]</scope>
    <source>
        <strain evidence="2 3">OD32</strain>
    </source>
</reference>
<dbReference type="SUPFAM" id="SSF56112">
    <property type="entry name" value="Protein kinase-like (PK-like)"/>
    <property type="match status" value="1"/>
</dbReference>
<organism evidence="2 3">
    <name type="scientific">Deinococcus arcticus</name>
    <dbReference type="NCBI Taxonomy" id="2136176"/>
    <lineage>
        <taxon>Bacteria</taxon>
        <taxon>Thermotogati</taxon>
        <taxon>Deinococcota</taxon>
        <taxon>Deinococci</taxon>
        <taxon>Deinococcales</taxon>
        <taxon>Deinococcaceae</taxon>
        <taxon>Deinococcus</taxon>
    </lineage>
</organism>
<evidence type="ECO:0000259" key="1">
    <source>
        <dbReference type="Pfam" id="PF01636"/>
    </source>
</evidence>
<evidence type="ECO:0000313" key="3">
    <source>
        <dbReference type="Proteomes" id="UP000240317"/>
    </source>
</evidence>
<accession>A0A2T3W531</accession>
<evidence type="ECO:0000313" key="2">
    <source>
        <dbReference type="EMBL" id="PTA66979.1"/>
    </source>
</evidence>
<dbReference type="EMBL" id="PYSV01000016">
    <property type="protein sequence ID" value="PTA66979.1"/>
    <property type="molecule type" value="Genomic_DNA"/>
</dbReference>
<feature type="domain" description="Aminoglycoside phosphotransferase" evidence="1">
    <location>
        <begin position="44"/>
        <end position="255"/>
    </location>
</feature>
<dbReference type="InterPro" id="IPR002575">
    <property type="entry name" value="Aminoglycoside_PTrfase"/>
</dbReference>
<dbReference type="InterPro" id="IPR010917">
    <property type="entry name" value="TonB_rcpt_CS"/>
</dbReference>
<dbReference type="AlphaFoldDB" id="A0A2T3W531"/>